<dbReference type="NCBIfam" id="NF002636">
    <property type="entry name" value="PRK02304.1-5"/>
    <property type="match status" value="1"/>
</dbReference>
<reference evidence="14 15" key="1">
    <citation type="submission" date="2017-01" db="EMBL/GenBank/DDBJ databases">
        <title>First insights into the biology of 'candidatus Vampirococcus archaeovorus'.</title>
        <authorList>
            <person name="Kizina J."/>
            <person name="Jordan S."/>
            <person name="Stueber K."/>
            <person name="Reinhardt R."/>
            <person name="Harder J."/>
        </authorList>
    </citation>
    <scope>NUCLEOTIDE SEQUENCE [LARGE SCALE GENOMIC DNA]</scope>
    <source>
        <strain evidence="14 15">LiM</strain>
    </source>
</reference>
<dbReference type="InterPro" id="IPR005764">
    <property type="entry name" value="Ade_phspho_trans"/>
</dbReference>
<evidence type="ECO:0000256" key="10">
    <source>
        <dbReference type="ARBA" id="ARBA00022679"/>
    </source>
</evidence>
<dbReference type="GO" id="GO:0006166">
    <property type="term" value="P:purine ribonucleoside salvage"/>
    <property type="evidence" value="ECO:0007669"/>
    <property type="project" value="UniProtKB-UniRule"/>
</dbReference>
<dbReference type="Proteomes" id="UP000287243">
    <property type="component" value="Chromosome"/>
</dbReference>
<dbReference type="OrthoDB" id="9803963at2"/>
<evidence type="ECO:0000256" key="12">
    <source>
        <dbReference type="HAMAP-Rule" id="MF_00004"/>
    </source>
</evidence>
<dbReference type="NCBIfam" id="TIGR01090">
    <property type="entry name" value="apt"/>
    <property type="match status" value="1"/>
</dbReference>
<comment type="subunit">
    <text evidence="6 12">Homodimer.</text>
</comment>
<comment type="function">
    <text evidence="2 12">Catalyzes a salvage reaction resulting in the formation of AMP, that is energically less costly than de novo synthesis.</text>
</comment>
<evidence type="ECO:0000256" key="4">
    <source>
        <dbReference type="ARBA" id="ARBA00004659"/>
    </source>
</evidence>
<evidence type="ECO:0000256" key="1">
    <source>
        <dbReference type="ARBA" id="ARBA00000868"/>
    </source>
</evidence>
<accession>A0A410P4Q3</accession>
<evidence type="ECO:0000256" key="2">
    <source>
        <dbReference type="ARBA" id="ARBA00003968"/>
    </source>
</evidence>
<feature type="domain" description="Phosphoribosyltransferase" evidence="13">
    <location>
        <begin position="28"/>
        <end position="167"/>
    </location>
</feature>
<evidence type="ECO:0000256" key="8">
    <source>
        <dbReference type="ARBA" id="ARBA00022490"/>
    </source>
</evidence>
<keyword evidence="11 12" id="KW-0660">Purine salvage</keyword>
<comment type="pathway">
    <text evidence="4 12">Purine metabolism; AMP biosynthesis via salvage pathway; AMP from adenine: step 1/1.</text>
</comment>
<dbReference type="AlphaFoldDB" id="A0A410P4Q3"/>
<dbReference type="GO" id="GO:0005737">
    <property type="term" value="C:cytoplasm"/>
    <property type="evidence" value="ECO:0007669"/>
    <property type="project" value="UniProtKB-SubCell"/>
</dbReference>
<dbReference type="RefSeq" id="WP_128699699.1">
    <property type="nucleotide sequence ID" value="NZ_CP019384.1"/>
</dbReference>
<organism evidence="14 15">
    <name type="scientific">Velamenicoccus archaeovorus</name>
    <dbReference type="NCBI Taxonomy" id="1930593"/>
    <lineage>
        <taxon>Bacteria</taxon>
        <taxon>Pseudomonadati</taxon>
        <taxon>Candidatus Omnitrophota</taxon>
        <taxon>Candidatus Velamenicoccus</taxon>
    </lineage>
</organism>
<dbReference type="GO" id="GO:0006168">
    <property type="term" value="P:adenine salvage"/>
    <property type="evidence" value="ECO:0007669"/>
    <property type="project" value="InterPro"/>
</dbReference>
<evidence type="ECO:0000259" key="13">
    <source>
        <dbReference type="Pfam" id="PF00156"/>
    </source>
</evidence>
<dbReference type="NCBIfam" id="NF002634">
    <property type="entry name" value="PRK02304.1-3"/>
    <property type="match status" value="1"/>
</dbReference>
<dbReference type="FunFam" id="3.40.50.2020:FF:000004">
    <property type="entry name" value="Adenine phosphoribosyltransferase"/>
    <property type="match status" value="1"/>
</dbReference>
<evidence type="ECO:0000256" key="3">
    <source>
        <dbReference type="ARBA" id="ARBA00004496"/>
    </source>
</evidence>
<evidence type="ECO:0000256" key="7">
    <source>
        <dbReference type="ARBA" id="ARBA00011893"/>
    </source>
</evidence>
<keyword evidence="15" id="KW-1185">Reference proteome</keyword>
<dbReference type="GO" id="GO:0003999">
    <property type="term" value="F:adenine phosphoribosyltransferase activity"/>
    <property type="evidence" value="ECO:0007669"/>
    <property type="project" value="UniProtKB-UniRule"/>
</dbReference>
<keyword evidence="8 12" id="KW-0963">Cytoplasm</keyword>
<dbReference type="NCBIfam" id="NF002633">
    <property type="entry name" value="PRK02304.1-2"/>
    <property type="match status" value="1"/>
</dbReference>
<dbReference type="EMBL" id="CP019384">
    <property type="protein sequence ID" value="QAT17058.1"/>
    <property type="molecule type" value="Genomic_DNA"/>
</dbReference>
<dbReference type="Gene3D" id="3.40.50.2020">
    <property type="match status" value="1"/>
</dbReference>
<gene>
    <name evidence="12" type="primary">apt</name>
    <name evidence="14" type="ORF">BU251_04570</name>
</gene>
<dbReference type="HAMAP" id="MF_00004">
    <property type="entry name" value="Aden_phosphoribosyltr"/>
    <property type="match status" value="1"/>
</dbReference>
<evidence type="ECO:0000313" key="15">
    <source>
        <dbReference type="Proteomes" id="UP000287243"/>
    </source>
</evidence>
<dbReference type="SUPFAM" id="SSF53271">
    <property type="entry name" value="PRTase-like"/>
    <property type="match status" value="1"/>
</dbReference>
<dbReference type="GO" id="GO:0002055">
    <property type="term" value="F:adenine binding"/>
    <property type="evidence" value="ECO:0007669"/>
    <property type="project" value="TreeGrafter"/>
</dbReference>
<sequence>MDTSLKKYIRHIPDFPKQGILFYDITTLLKNKAAFKKAIDGLAKIAKGKKIDYVVSVESRGFIFGAALAYKLGAGFIPVRKKGKLPAETISADYALEYGTDSLYMHKDALKTSSRVLIVDDLLATGGTAAAVCSMARQLKSRIAGIIFLIELCGLKGREKLKDYPVYSLIQY</sequence>
<dbReference type="GO" id="GO:0016208">
    <property type="term" value="F:AMP binding"/>
    <property type="evidence" value="ECO:0007669"/>
    <property type="project" value="TreeGrafter"/>
</dbReference>
<dbReference type="PANTHER" id="PTHR32315:SF3">
    <property type="entry name" value="ADENINE PHOSPHORIBOSYLTRANSFERASE"/>
    <property type="match status" value="1"/>
</dbReference>
<dbReference type="KEGG" id="vai:BU251_04570"/>
<proteinExistence type="inferred from homology"/>
<dbReference type="InterPro" id="IPR050054">
    <property type="entry name" value="UPRTase/APRTase"/>
</dbReference>
<dbReference type="InterPro" id="IPR029057">
    <property type="entry name" value="PRTase-like"/>
</dbReference>
<evidence type="ECO:0000256" key="11">
    <source>
        <dbReference type="ARBA" id="ARBA00022726"/>
    </source>
</evidence>
<dbReference type="Pfam" id="PF00156">
    <property type="entry name" value="Pribosyltran"/>
    <property type="match status" value="1"/>
</dbReference>
<keyword evidence="9 12" id="KW-0328">Glycosyltransferase</keyword>
<dbReference type="PANTHER" id="PTHR32315">
    <property type="entry name" value="ADENINE PHOSPHORIBOSYLTRANSFERASE"/>
    <property type="match status" value="1"/>
</dbReference>
<evidence type="ECO:0000313" key="14">
    <source>
        <dbReference type="EMBL" id="QAT17058.1"/>
    </source>
</evidence>
<evidence type="ECO:0000256" key="5">
    <source>
        <dbReference type="ARBA" id="ARBA00008391"/>
    </source>
</evidence>
<dbReference type="GO" id="GO:0044209">
    <property type="term" value="P:AMP salvage"/>
    <property type="evidence" value="ECO:0007669"/>
    <property type="project" value="UniProtKB-UniRule"/>
</dbReference>
<dbReference type="UniPathway" id="UPA00588">
    <property type="reaction ID" value="UER00646"/>
</dbReference>
<dbReference type="InterPro" id="IPR000836">
    <property type="entry name" value="PRTase_dom"/>
</dbReference>
<name>A0A410P4Q3_VELA1</name>
<evidence type="ECO:0000256" key="6">
    <source>
        <dbReference type="ARBA" id="ARBA00011738"/>
    </source>
</evidence>
<keyword evidence="10 12" id="KW-0808">Transferase</keyword>
<comment type="subcellular location">
    <subcellularLocation>
        <location evidence="3 12">Cytoplasm</location>
    </subcellularLocation>
</comment>
<dbReference type="EC" id="2.4.2.7" evidence="7 12"/>
<evidence type="ECO:0000256" key="9">
    <source>
        <dbReference type="ARBA" id="ARBA00022676"/>
    </source>
</evidence>
<comment type="catalytic activity">
    <reaction evidence="1 12">
        <text>AMP + diphosphate = 5-phospho-alpha-D-ribose 1-diphosphate + adenine</text>
        <dbReference type="Rhea" id="RHEA:16609"/>
        <dbReference type="ChEBI" id="CHEBI:16708"/>
        <dbReference type="ChEBI" id="CHEBI:33019"/>
        <dbReference type="ChEBI" id="CHEBI:58017"/>
        <dbReference type="ChEBI" id="CHEBI:456215"/>
        <dbReference type="EC" id="2.4.2.7"/>
    </reaction>
</comment>
<protein>
    <recommendedName>
        <fullName evidence="7 12">Adenine phosphoribosyltransferase</fullName>
        <shortName evidence="12">APRT</shortName>
        <ecNumber evidence="7 12">2.4.2.7</ecNumber>
    </recommendedName>
</protein>
<comment type="similarity">
    <text evidence="5 12">Belongs to the purine/pyrimidine phosphoribosyltransferase family.</text>
</comment>
<dbReference type="CDD" id="cd06223">
    <property type="entry name" value="PRTases_typeI"/>
    <property type="match status" value="1"/>
</dbReference>